<dbReference type="Proteomes" id="UP000266489">
    <property type="component" value="Unassembled WGS sequence"/>
</dbReference>
<evidence type="ECO:0000256" key="2">
    <source>
        <dbReference type="ARBA" id="ARBA00022741"/>
    </source>
</evidence>
<evidence type="ECO:0000313" key="9">
    <source>
        <dbReference type="Proteomes" id="UP000266489"/>
    </source>
</evidence>
<dbReference type="InterPro" id="IPR012676">
    <property type="entry name" value="TGS-like"/>
</dbReference>
<evidence type="ECO:0000259" key="4">
    <source>
        <dbReference type="Pfam" id="PF01926"/>
    </source>
</evidence>
<dbReference type="EMBL" id="QXIT01000070">
    <property type="protein sequence ID" value="RIE08701.1"/>
    <property type="molecule type" value="Genomic_DNA"/>
</dbReference>
<dbReference type="EMBL" id="QXIU01000106">
    <property type="protein sequence ID" value="RIE11613.1"/>
    <property type="molecule type" value="Genomic_DNA"/>
</dbReference>
<keyword evidence="3" id="KW-0067">ATP-binding</keyword>
<organism evidence="7 9">
    <name type="scientific">Candidatus Cryosericum odellii</name>
    <dbReference type="NCBI Taxonomy" id="2290917"/>
    <lineage>
        <taxon>Bacteria</taxon>
        <taxon>Pseudomonadati</taxon>
        <taxon>Caldisericota/Cryosericota group</taxon>
        <taxon>Candidatus Cryosericota</taxon>
        <taxon>Candidatus Cryosericia</taxon>
        <taxon>Candidatus Cryosericales</taxon>
        <taxon>Candidatus Cryosericaceae</taxon>
        <taxon>Candidatus Cryosericum</taxon>
    </lineage>
</organism>
<dbReference type="InterPro" id="IPR004396">
    <property type="entry name" value="ATPase_YchF/OLA1"/>
</dbReference>
<dbReference type="GO" id="GO:0046872">
    <property type="term" value="F:metal ion binding"/>
    <property type="evidence" value="ECO:0007669"/>
    <property type="project" value="UniProtKB-KW"/>
</dbReference>
<dbReference type="FunFam" id="3.10.20.30:FF:000001">
    <property type="entry name" value="Ribosome-binding ATPase YchF"/>
    <property type="match status" value="1"/>
</dbReference>
<dbReference type="Pfam" id="PF06071">
    <property type="entry name" value="YchF-GTPase_C"/>
    <property type="match status" value="1"/>
</dbReference>
<dbReference type="InterPro" id="IPR013029">
    <property type="entry name" value="YchF_C"/>
</dbReference>
<dbReference type="Pfam" id="PF01926">
    <property type="entry name" value="MMR_HSR1"/>
    <property type="match status" value="1"/>
</dbReference>
<proteinExistence type="predicted"/>
<evidence type="ECO:0000313" key="7">
    <source>
        <dbReference type="EMBL" id="RIE11613.1"/>
    </source>
</evidence>
<sequence length="373" mass="41177">MTQVYWTRARKHERAYEKELTMKIGIIGLPQTGKTTLFGALTRGTTQVSQSKTNLAAVGVADTDLDYLAGVFKPKKTTPASVEFADVPGIPSGQENASRRNELLKDVKNVEALVEVFDAFTQAPSATSLRDQIENFELDLALVDLEIVEHRLERMRKEKMTPALEGEQRLLSSAQSCLSGGKGLRSLGLSDEDKSLLTSYAFITLKPVMYVINITMTDETAARNLETDLTAAAGQVDATVMVLDAKLEREIAELPSAEQVEFLREFGLSGSVIDIFIGRAYQLLKLETFYTAGEDECKAWVIEAGTRARGAAGKIHTDIARGFIAAEVISLDDFRKADNSFKVAKEKGLLRIEGENYVVKNKEIAHFRFNVSR</sequence>
<dbReference type="Gene3D" id="3.40.50.300">
    <property type="entry name" value="P-loop containing nucleotide triphosphate hydrolases"/>
    <property type="match status" value="1"/>
</dbReference>
<dbReference type="PIRSF" id="PIRSF006641">
    <property type="entry name" value="CHP00092"/>
    <property type="match status" value="1"/>
</dbReference>
<dbReference type="Gene3D" id="1.10.150.300">
    <property type="entry name" value="TGS-like domain"/>
    <property type="match status" value="1"/>
</dbReference>
<dbReference type="GO" id="GO:0005525">
    <property type="term" value="F:GTP binding"/>
    <property type="evidence" value="ECO:0007669"/>
    <property type="project" value="InterPro"/>
</dbReference>
<dbReference type="SUPFAM" id="SSF81271">
    <property type="entry name" value="TGS-like"/>
    <property type="match status" value="1"/>
</dbReference>
<feature type="domain" description="YchF C-terminal" evidence="5">
    <location>
        <begin position="286"/>
        <end position="370"/>
    </location>
</feature>
<dbReference type="PANTHER" id="PTHR23305">
    <property type="entry name" value="OBG GTPASE FAMILY"/>
    <property type="match status" value="1"/>
</dbReference>
<keyword evidence="8" id="KW-1185">Reference proteome</keyword>
<reference evidence="8 9" key="1">
    <citation type="submission" date="2018-09" db="EMBL/GenBank/DDBJ databases">
        <title>Discovery and Ecogenomic Context for Candidatus Cryosericales, a Global Caldiserica Order Active in Thawing Permafrost.</title>
        <authorList>
            <person name="Martinez M.A."/>
            <person name="Woodcroft B.J."/>
            <person name="Ignacio Espinoza J.C."/>
            <person name="Zayed A."/>
            <person name="Singleton C.M."/>
            <person name="Boyd J."/>
            <person name="Li Y.-F."/>
            <person name="Purvine S."/>
            <person name="Maughan H."/>
            <person name="Hodgkins S.B."/>
            <person name="Anderson D."/>
            <person name="Sederholm M."/>
            <person name="Temperton B."/>
            <person name="Saleska S.R."/>
            <person name="Tyson G.W."/>
            <person name="Rich V.I."/>
        </authorList>
    </citation>
    <scope>NUCLEOTIDE SEQUENCE [LARGE SCALE GENOMIC DNA]</scope>
    <source>
        <strain evidence="7 9">SMC5</strain>
        <strain evidence="6 8">SMC6</strain>
    </source>
</reference>
<dbReference type="Gene3D" id="3.10.20.30">
    <property type="match status" value="1"/>
</dbReference>
<dbReference type="PANTHER" id="PTHR23305:SF18">
    <property type="entry name" value="OBG-TYPE G DOMAIN-CONTAINING PROTEIN"/>
    <property type="match status" value="1"/>
</dbReference>
<keyword evidence="2" id="KW-0547">Nucleotide-binding</keyword>
<evidence type="ECO:0000256" key="3">
    <source>
        <dbReference type="ARBA" id="ARBA00022840"/>
    </source>
</evidence>
<dbReference type="InterPro" id="IPR023192">
    <property type="entry name" value="TGS-like_dom_sf"/>
</dbReference>
<feature type="domain" description="G" evidence="4">
    <location>
        <begin position="23"/>
        <end position="136"/>
    </location>
</feature>
<evidence type="ECO:0000313" key="8">
    <source>
        <dbReference type="Proteomes" id="UP000266260"/>
    </source>
</evidence>
<keyword evidence="1" id="KW-0479">Metal-binding</keyword>
<evidence type="ECO:0000256" key="1">
    <source>
        <dbReference type="ARBA" id="ARBA00022723"/>
    </source>
</evidence>
<dbReference type="InterPro" id="IPR012675">
    <property type="entry name" value="Beta-grasp_dom_sf"/>
</dbReference>
<evidence type="ECO:0000313" key="6">
    <source>
        <dbReference type="EMBL" id="RIE08701.1"/>
    </source>
</evidence>
<evidence type="ECO:0000259" key="5">
    <source>
        <dbReference type="Pfam" id="PF06071"/>
    </source>
</evidence>
<accession>A0A398DAR3</accession>
<accession>A0A398DBX3</accession>
<dbReference type="SUPFAM" id="SSF52540">
    <property type="entry name" value="P-loop containing nucleoside triphosphate hydrolases"/>
    <property type="match status" value="1"/>
</dbReference>
<dbReference type="PRINTS" id="PR00326">
    <property type="entry name" value="GTP1OBG"/>
</dbReference>
<protein>
    <submittedName>
        <fullName evidence="7">Redox-regulated ATPase YchF</fullName>
    </submittedName>
</protein>
<gene>
    <name evidence="7" type="primary">ychF</name>
    <name evidence="7" type="ORF">SMC5_04330</name>
    <name evidence="6" type="ORF">SMC6_03840</name>
</gene>
<dbReference type="GO" id="GO:0016887">
    <property type="term" value="F:ATP hydrolysis activity"/>
    <property type="evidence" value="ECO:0007669"/>
    <property type="project" value="InterPro"/>
</dbReference>
<dbReference type="Proteomes" id="UP000266260">
    <property type="component" value="Unassembled WGS sequence"/>
</dbReference>
<name>A0A398DAR3_9BACT</name>
<dbReference type="InterPro" id="IPR006073">
    <property type="entry name" value="GTP-bd"/>
</dbReference>
<dbReference type="GO" id="GO:0005737">
    <property type="term" value="C:cytoplasm"/>
    <property type="evidence" value="ECO:0007669"/>
    <property type="project" value="TreeGrafter"/>
</dbReference>
<dbReference type="AlphaFoldDB" id="A0A398DAR3"/>
<dbReference type="InterPro" id="IPR027417">
    <property type="entry name" value="P-loop_NTPase"/>
</dbReference>
<dbReference type="OrthoDB" id="9807318at2"/>
<dbReference type="GO" id="GO:0005524">
    <property type="term" value="F:ATP binding"/>
    <property type="evidence" value="ECO:0007669"/>
    <property type="project" value="UniProtKB-KW"/>
</dbReference>
<comment type="caution">
    <text evidence="7">The sequence shown here is derived from an EMBL/GenBank/DDBJ whole genome shotgun (WGS) entry which is preliminary data.</text>
</comment>